<feature type="region of interest" description="Disordered" evidence="1">
    <location>
        <begin position="167"/>
        <end position="203"/>
    </location>
</feature>
<evidence type="ECO:0000256" key="1">
    <source>
        <dbReference type="SAM" id="MobiDB-lite"/>
    </source>
</evidence>
<name>A0ABQ8KJA3_9APHY</name>
<dbReference type="RefSeq" id="XP_047779632.1">
    <property type="nucleotide sequence ID" value="XM_047919294.1"/>
</dbReference>
<proteinExistence type="predicted"/>
<dbReference type="GeneID" id="72000026"/>
<gene>
    <name evidence="2" type="ORF">C8Q71DRAFT_551279</name>
</gene>
<dbReference type="EMBL" id="JADCUA010000008">
    <property type="protein sequence ID" value="KAH9837594.1"/>
    <property type="molecule type" value="Genomic_DNA"/>
</dbReference>
<evidence type="ECO:0000313" key="3">
    <source>
        <dbReference type="Proteomes" id="UP000814176"/>
    </source>
</evidence>
<comment type="caution">
    <text evidence="2">The sequence shown here is derived from an EMBL/GenBank/DDBJ whole genome shotgun (WGS) entry which is preliminary data.</text>
</comment>
<feature type="compositionally biased region" description="Low complexity" evidence="1">
    <location>
        <begin position="184"/>
        <end position="194"/>
    </location>
</feature>
<keyword evidence="3" id="KW-1185">Reference proteome</keyword>
<protein>
    <submittedName>
        <fullName evidence="2">Uncharacterized protein</fullName>
    </submittedName>
</protein>
<evidence type="ECO:0000313" key="2">
    <source>
        <dbReference type="EMBL" id="KAH9837594.1"/>
    </source>
</evidence>
<reference evidence="2 3" key="1">
    <citation type="journal article" date="2021" name="Environ. Microbiol.">
        <title>Gene family expansions and transcriptome signatures uncover fungal adaptations to wood decay.</title>
        <authorList>
            <person name="Hage H."/>
            <person name="Miyauchi S."/>
            <person name="Viragh M."/>
            <person name="Drula E."/>
            <person name="Min B."/>
            <person name="Chaduli D."/>
            <person name="Navarro D."/>
            <person name="Favel A."/>
            <person name="Norest M."/>
            <person name="Lesage-Meessen L."/>
            <person name="Balint B."/>
            <person name="Merenyi Z."/>
            <person name="de Eugenio L."/>
            <person name="Morin E."/>
            <person name="Martinez A.T."/>
            <person name="Baldrian P."/>
            <person name="Stursova M."/>
            <person name="Martinez M.J."/>
            <person name="Novotny C."/>
            <person name="Magnuson J.K."/>
            <person name="Spatafora J.W."/>
            <person name="Maurice S."/>
            <person name="Pangilinan J."/>
            <person name="Andreopoulos W."/>
            <person name="LaButti K."/>
            <person name="Hundley H."/>
            <person name="Na H."/>
            <person name="Kuo A."/>
            <person name="Barry K."/>
            <person name="Lipzen A."/>
            <person name="Henrissat B."/>
            <person name="Riley R."/>
            <person name="Ahrendt S."/>
            <person name="Nagy L.G."/>
            <person name="Grigoriev I.V."/>
            <person name="Martin F."/>
            <person name="Rosso M.N."/>
        </authorList>
    </citation>
    <scope>NUCLEOTIDE SEQUENCE [LARGE SCALE GENOMIC DNA]</scope>
    <source>
        <strain evidence="2 3">CIRM-BRFM 1785</strain>
    </source>
</reference>
<accession>A0ABQ8KJA3</accession>
<organism evidence="2 3">
    <name type="scientific">Rhodofomes roseus</name>
    <dbReference type="NCBI Taxonomy" id="34475"/>
    <lineage>
        <taxon>Eukaryota</taxon>
        <taxon>Fungi</taxon>
        <taxon>Dikarya</taxon>
        <taxon>Basidiomycota</taxon>
        <taxon>Agaricomycotina</taxon>
        <taxon>Agaricomycetes</taxon>
        <taxon>Polyporales</taxon>
        <taxon>Rhodofomes</taxon>
    </lineage>
</organism>
<dbReference type="Proteomes" id="UP000814176">
    <property type="component" value="Unassembled WGS sequence"/>
</dbReference>
<sequence>MARDRLSMNGTHLHGPKDDIWRFDLPSSRPPPQLFNAVPHESFSNQASFLKPNQITASTPPQHATEGIVHSRPNATRITITNPQMDNTTGKAMSMQPTTGEATITLVDDASEAYVWIKPEIIQNSTTIDEGKPAFRGTLRRVTNGLSCDADEVLGKSAAVNGIRTTLQRAPGAGRPTTHQRVPSGSTESSASLESLHKGDVQTGDVRARPRTWANVVATLDQRHGGKWKRPPVWGEPKLNTTGWPVY</sequence>